<organism evidence="1 2">
    <name type="scientific">Caerostris extrusa</name>
    <name type="common">Bark spider</name>
    <name type="synonym">Caerostris bankana</name>
    <dbReference type="NCBI Taxonomy" id="172846"/>
    <lineage>
        <taxon>Eukaryota</taxon>
        <taxon>Metazoa</taxon>
        <taxon>Ecdysozoa</taxon>
        <taxon>Arthropoda</taxon>
        <taxon>Chelicerata</taxon>
        <taxon>Arachnida</taxon>
        <taxon>Araneae</taxon>
        <taxon>Araneomorphae</taxon>
        <taxon>Entelegynae</taxon>
        <taxon>Araneoidea</taxon>
        <taxon>Araneidae</taxon>
        <taxon>Caerostris</taxon>
    </lineage>
</organism>
<gene>
    <name evidence="1" type="ORF">CEXT_31511</name>
</gene>
<accession>A0AAV4Q5T6</accession>
<evidence type="ECO:0000313" key="2">
    <source>
        <dbReference type="Proteomes" id="UP001054945"/>
    </source>
</evidence>
<dbReference type="Proteomes" id="UP001054945">
    <property type="component" value="Unassembled WGS sequence"/>
</dbReference>
<evidence type="ECO:0000313" key="1">
    <source>
        <dbReference type="EMBL" id="GIY04815.1"/>
    </source>
</evidence>
<protein>
    <submittedName>
        <fullName evidence="1">Uncharacterized protein</fullName>
    </submittedName>
</protein>
<dbReference type="EMBL" id="BPLR01005756">
    <property type="protein sequence ID" value="GIY04815.1"/>
    <property type="molecule type" value="Genomic_DNA"/>
</dbReference>
<proteinExistence type="predicted"/>
<sequence length="164" mass="18712">MHLCFLRQDLTFSHLPLSEPLEKLLMVDHLQTIWISKLRYDLDIDLFCTRIDGLLYIWNKYSDRHGGYVGRLEIFLAKNTLSIQYDSTIFGEGVALGPYCTAAWGVFHPLAGDHEPRVSITPPRAQMKPPPRRIYVQQFIPTMQILQTTTLARALGKGVRVAAD</sequence>
<dbReference type="AlphaFoldDB" id="A0AAV4Q5T6"/>
<name>A0AAV4Q5T6_CAEEX</name>
<reference evidence="1 2" key="1">
    <citation type="submission" date="2021-06" db="EMBL/GenBank/DDBJ databases">
        <title>Caerostris extrusa draft genome.</title>
        <authorList>
            <person name="Kono N."/>
            <person name="Arakawa K."/>
        </authorList>
    </citation>
    <scope>NUCLEOTIDE SEQUENCE [LARGE SCALE GENOMIC DNA]</scope>
</reference>
<keyword evidence="2" id="KW-1185">Reference proteome</keyword>
<comment type="caution">
    <text evidence="1">The sequence shown here is derived from an EMBL/GenBank/DDBJ whole genome shotgun (WGS) entry which is preliminary data.</text>
</comment>